<evidence type="ECO:0000313" key="5">
    <source>
        <dbReference type="EMBL" id="WOK95384.1"/>
    </source>
</evidence>
<organism evidence="5 6">
    <name type="scientific">Canna indica</name>
    <name type="common">Indian-shot</name>
    <dbReference type="NCBI Taxonomy" id="4628"/>
    <lineage>
        <taxon>Eukaryota</taxon>
        <taxon>Viridiplantae</taxon>
        <taxon>Streptophyta</taxon>
        <taxon>Embryophyta</taxon>
        <taxon>Tracheophyta</taxon>
        <taxon>Spermatophyta</taxon>
        <taxon>Magnoliopsida</taxon>
        <taxon>Liliopsida</taxon>
        <taxon>Zingiberales</taxon>
        <taxon>Cannaceae</taxon>
        <taxon>Canna</taxon>
    </lineage>
</organism>
<dbReference type="InterPro" id="IPR036412">
    <property type="entry name" value="HAD-like_sf"/>
</dbReference>
<dbReference type="PIRSF" id="PIRSF002674">
    <property type="entry name" value="VSP"/>
    <property type="match status" value="1"/>
</dbReference>
<dbReference type="PANTHER" id="PTHR31284">
    <property type="entry name" value="ACID PHOSPHATASE-LIKE PROTEIN"/>
    <property type="match status" value="1"/>
</dbReference>
<evidence type="ECO:0000256" key="3">
    <source>
        <dbReference type="PIRNR" id="PIRNR002674"/>
    </source>
</evidence>
<evidence type="ECO:0000256" key="2">
    <source>
        <dbReference type="ARBA" id="ARBA00023180"/>
    </source>
</evidence>
<evidence type="ECO:0000256" key="4">
    <source>
        <dbReference type="SAM" id="SignalP"/>
    </source>
</evidence>
<keyword evidence="1 4" id="KW-0732">Signal</keyword>
<feature type="signal peptide" evidence="4">
    <location>
        <begin position="1"/>
        <end position="22"/>
    </location>
</feature>
<evidence type="ECO:0000256" key="1">
    <source>
        <dbReference type="ARBA" id="ARBA00022729"/>
    </source>
</evidence>
<dbReference type="SUPFAM" id="SSF56784">
    <property type="entry name" value="HAD-like"/>
    <property type="match status" value="1"/>
</dbReference>
<dbReference type="InterPro" id="IPR023214">
    <property type="entry name" value="HAD_sf"/>
</dbReference>
<protein>
    <submittedName>
        <fullName evidence="5">Acid phosphatase 1-like</fullName>
    </submittedName>
</protein>
<keyword evidence="2" id="KW-0325">Glycoprotein</keyword>
<dbReference type="AlphaFoldDB" id="A0AAQ3JUR6"/>
<dbReference type="Proteomes" id="UP001327560">
    <property type="component" value="Chromosome 1"/>
</dbReference>
<dbReference type="InterPro" id="IPR010028">
    <property type="entry name" value="Acid_phosphatase_pln"/>
</dbReference>
<evidence type="ECO:0000313" key="6">
    <source>
        <dbReference type="Proteomes" id="UP001327560"/>
    </source>
</evidence>
<keyword evidence="6" id="KW-1185">Reference proteome</keyword>
<feature type="chain" id="PRO_5042850962" evidence="4">
    <location>
        <begin position="23"/>
        <end position="264"/>
    </location>
</feature>
<dbReference type="Pfam" id="PF03767">
    <property type="entry name" value="Acid_phosphat_B"/>
    <property type="match status" value="1"/>
</dbReference>
<dbReference type="PANTHER" id="PTHR31284:SF24">
    <property type="entry name" value="ACID PHOSPHATASE"/>
    <property type="match status" value="1"/>
</dbReference>
<name>A0AAQ3JUR6_9LILI</name>
<dbReference type="InterPro" id="IPR005519">
    <property type="entry name" value="Acid_phosphat_B-like"/>
</dbReference>
<proteinExistence type="inferred from homology"/>
<comment type="similarity">
    <text evidence="3">Belongs to the APS1/VSP family.</text>
</comment>
<dbReference type="EMBL" id="CP136890">
    <property type="protein sequence ID" value="WOK95384.1"/>
    <property type="molecule type" value="Genomic_DNA"/>
</dbReference>
<sequence length="264" mass="30292">MKTMRVLEVVLVLFSLSSTGFAGEWNLLSYITNKGEDNKYGNLDFSLKNYCESWRMNVELNNIRGFEVVPRECVTYIGAYMTSTQYKVDVQLAAEESVLFLTDDFQLSGDGNDAWVFDVDDVLLSTVPYFKMHDFGGSKIDKKSFEEWMKEGNAPAVEHIAKLFHHIRGRGLKVFILSSRPEYLREATIENLIAAGYHGWSDLILRSEEDDSSCAEEYKAKERTKLVHDGYRLWGIVGSQWSSLGGYTTARRIFKLPNPMYYVY</sequence>
<dbReference type="CDD" id="cd07535">
    <property type="entry name" value="HAD_VSP"/>
    <property type="match status" value="1"/>
</dbReference>
<reference evidence="5 6" key="1">
    <citation type="submission" date="2023-10" db="EMBL/GenBank/DDBJ databases">
        <title>Chromosome-scale genome assembly provides insights into flower coloration mechanisms of Canna indica.</title>
        <authorList>
            <person name="Li C."/>
        </authorList>
    </citation>
    <scope>NUCLEOTIDE SEQUENCE [LARGE SCALE GENOMIC DNA]</scope>
    <source>
        <tissue evidence="5">Flower</tissue>
    </source>
</reference>
<dbReference type="NCBIfam" id="TIGR01675">
    <property type="entry name" value="plant-AP"/>
    <property type="match status" value="1"/>
</dbReference>
<gene>
    <name evidence="5" type="ORF">Cni_G04091</name>
</gene>
<dbReference type="Gene3D" id="3.40.50.1000">
    <property type="entry name" value="HAD superfamily/HAD-like"/>
    <property type="match status" value="1"/>
</dbReference>
<dbReference type="InterPro" id="IPR014403">
    <property type="entry name" value="APS1/VSP"/>
</dbReference>
<dbReference type="GO" id="GO:0003993">
    <property type="term" value="F:acid phosphatase activity"/>
    <property type="evidence" value="ECO:0007669"/>
    <property type="project" value="InterPro"/>
</dbReference>
<accession>A0AAQ3JUR6</accession>